<evidence type="ECO:0000313" key="3">
    <source>
        <dbReference type="Proteomes" id="UP000034410"/>
    </source>
</evidence>
<proteinExistence type="predicted"/>
<reference evidence="2 3" key="1">
    <citation type="journal article" date="2015" name="Genome Announc.">
        <title>Complete Genome Sequence of Sedimenticola thiotaurini Strain SIP-G1, a Polyphosphate- and Polyhydroxyalkanoate-Accumulating Sulfur-Oxidizing Gammaproteobacterium Isolated from Salt Marsh Sediments.</title>
        <authorList>
            <person name="Flood B.E."/>
            <person name="Jones D.S."/>
            <person name="Bailey J.V."/>
        </authorList>
    </citation>
    <scope>NUCLEOTIDE SEQUENCE [LARGE SCALE GENOMIC DNA]</scope>
    <source>
        <strain evidence="2 3">SIP-G1</strain>
    </source>
</reference>
<dbReference type="SUPFAM" id="SSF160387">
    <property type="entry name" value="NosL/MerB-like"/>
    <property type="match status" value="1"/>
</dbReference>
<dbReference type="KEGG" id="seds:AAY24_11220"/>
<protein>
    <submittedName>
        <fullName evidence="2">Multidrug ABC transporter ATPase</fullName>
    </submittedName>
</protein>
<name>A0A0F7K1J6_9GAMM</name>
<keyword evidence="1" id="KW-0732">Signal</keyword>
<dbReference type="OrthoDB" id="8560674at2"/>
<gene>
    <name evidence="2" type="ORF">AAY24_11220</name>
</gene>
<dbReference type="AlphaFoldDB" id="A0A0F7K1J6"/>
<dbReference type="PROSITE" id="PS51257">
    <property type="entry name" value="PROKAR_LIPOPROTEIN"/>
    <property type="match status" value="1"/>
</dbReference>
<evidence type="ECO:0000313" key="2">
    <source>
        <dbReference type="EMBL" id="AKH20823.1"/>
    </source>
</evidence>
<feature type="chain" id="PRO_5002517376" evidence="1">
    <location>
        <begin position="24"/>
        <end position="184"/>
    </location>
</feature>
<accession>A0A0F7K1J6</accession>
<organism evidence="2 3">
    <name type="scientific">Sedimenticola thiotaurini</name>
    <dbReference type="NCBI Taxonomy" id="1543721"/>
    <lineage>
        <taxon>Bacteria</taxon>
        <taxon>Pseudomonadati</taxon>
        <taxon>Pseudomonadota</taxon>
        <taxon>Gammaproteobacteria</taxon>
        <taxon>Chromatiales</taxon>
        <taxon>Sedimenticolaceae</taxon>
        <taxon>Sedimenticola</taxon>
    </lineage>
</organism>
<evidence type="ECO:0000256" key="1">
    <source>
        <dbReference type="SAM" id="SignalP"/>
    </source>
</evidence>
<feature type="signal peptide" evidence="1">
    <location>
        <begin position="1"/>
        <end position="23"/>
    </location>
</feature>
<dbReference type="EMBL" id="CP011412">
    <property type="protein sequence ID" value="AKH20823.1"/>
    <property type="molecule type" value="Genomic_DNA"/>
</dbReference>
<dbReference type="RefSeq" id="WP_046859753.1">
    <property type="nucleotide sequence ID" value="NZ_CP011412.1"/>
</dbReference>
<sequence length="184" mass="21268">MTKRLGWLLFGLALSLLTGCSVDPGTGPDDVKWDRETCERCRMVLSDRNHSAQIRYYPANKKRSKVMKFDDIGCAVIWLEDKPWKDDPKTQIWVTDRHGGGWLNAREAFYIKGDLTPMEYGLGAQQEAAEGSLNYEQAKEHIFVVEKRFNLHGLDLLKRLQERQSDRQSDRVDFHNHNSGETQQ</sequence>
<dbReference type="Proteomes" id="UP000034410">
    <property type="component" value="Chromosome"/>
</dbReference>
<keyword evidence="3" id="KW-1185">Reference proteome</keyword>